<proteinExistence type="predicted"/>
<sequence length="593" mass="69729">MRKELINAADKYQMNWIEGATEWGTVKIPSQISVDVCCQDEEDIITEKYLFTNISDKPLFTSLTDIGIYTPFNDDYCGSDICTKMRCHTHIYCGGEMSYVMALRMGGEPPHLGLVLTKGSLAGYSVERDLSRISNDRGDFIMHPTPQVLNPGESFEIEWKLFWHQGKEDFYQKINQINPGYVDVQADQYVVFEGEDIKIYVDGEEKLYQKSEKQGVHTFCFEKNGVNAKCAVNVLPAFQELIKNRVTYIAEKQQLHKENCPLDGAYLIYDTKEKHIYYRAENDYNGGRERVGMGVLMAAYLQRFYDEKLMDSLNRYLAYVERELYDDEHSLVANDYGYDNHFQRLYNYPWMSLLFIEVYQLKKDIDYLYKAYKVMKSFYEQGGDHFYAIAIPLEKLMKNLWVEKMYAEYEELLQYFRNHCDTFMKNDILYPAHEVNYEQSIVAPAANLLLEMYLLTGEEKYKEAGKRQLEILELFNARQPHYLQYEVAIRHWDGYWFGKKRQYGDTYPHYWSALTGNAYRLWYRISKDEQYDKMSEASLRGVLSLFFADGSASCAYVFPVTVNGEPGQRYDDYANDQDWGMYFYLVSQCHSFQ</sequence>
<dbReference type="RefSeq" id="WP_026518486.1">
    <property type="nucleotide sequence ID" value="NZ_FOXO01000027.1"/>
</dbReference>
<gene>
    <name evidence="1" type="ORF">SAMN04487928_12751</name>
</gene>
<accession>A0A1I5X288</accession>
<reference evidence="2" key="1">
    <citation type="submission" date="2016-10" db="EMBL/GenBank/DDBJ databases">
        <authorList>
            <person name="Varghese N."/>
            <person name="Submissions S."/>
        </authorList>
    </citation>
    <scope>NUCLEOTIDE SEQUENCE [LARGE SCALE GENOMIC DNA]</scope>
    <source>
        <strain evidence="2">P18</strain>
    </source>
</reference>
<protein>
    <recommendedName>
        <fullName evidence="3">Six-hairpin glycosidase</fullName>
    </recommendedName>
</protein>
<dbReference type="EMBL" id="FOXO01000027">
    <property type="protein sequence ID" value="SFQ26125.1"/>
    <property type="molecule type" value="Genomic_DNA"/>
</dbReference>
<dbReference type="OrthoDB" id="1991740at2"/>
<name>A0A1I5X288_9FIRM</name>
<dbReference type="SUPFAM" id="SSF48208">
    <property type="entry name" value="Six-hairpin glycosidases"/>
    <property type="match status" value="1"/>
</dbReference>
<dbReference type="AlphaFoldDB" id="A0A1I5X288"/>
<dbReference type="InterPro" id="IPR008928">
    <property type="entry name" value="6-hairpin_glycosidase_sf"/>
</dbReference>
<organism evidence="1 2">
    <name type="scientific">Butyrivibrio proteoclasticus</name>
    <dbReference type="NCBI Taxonomy" id="43305"/>
    <lineage>
        <taxon>Bacteria</taxon>
        <taxon>Bacillati</taxon>
        <taxon>Bacillota</taxon>
        <taxon>Clostridia</taxon>
        <taxon>Lachnospirales</taxon>
        <taxon>Lachnospiraceae</taxon>
        <taxon>Butyrivibrio</taxon>
    </lineage>
</organism>
<keyword evidence="2" id="KW-1185">Reference proteome</keyword>
<dbReference type="GO" id="GO:0005975">
    <property type="term" value="P:carbohydrate metabolic process"/>
    <property type="evidence" value="ECO:0007669"/>
    <property type="project" value="InterPro"/>
</dbReference>
<evidence type="ECO:0000313" key="1">
    <source>
        <dbReference type="EMBL" id="SFQ26125.1"/>
    </source>
</evidence>
<evidence type="ECO:0008006" key="3">
    <source>
        <dbReference type="Google" id="ProtNLM"/>
    </source>
</evidence>
<dbReference type="Proteomes" id="UP000182624">
    <property type="component" value="Unassembled WGS sequence"/>
</dbReference>
<evidence type="ECO:0000313" key="2">
    <source>
        <dbReference type="Proteomes" id="UP000182624"/>
    </source>
</evidence>